<dbReference type="Pfam" id="PF16499">
    <property type="entry name" value="Melibiase_2"/>
    <property type="match status" value="1"/>
</dbReference>
<sequence length="245" mass="27755">LSVTLSIYQCLTSRNSSPIKVNYNVIANSCNLWRNFDDINSSWKSILSIIDYYDHNQDKHIPTHGPGQWHDPDMLVIGNNGINVNMAIAQMTIWSIWSAPLIMSNDLRTIAPEFRKILLNRDVIAIDQDPLGRMGRLVANVSGVSAYVKPITPVYGLETSFALGFLNRNNIKNLRNLGLANNRGYVLKDLWNARPPLTLQPDDHIRFAVPPTGAAMFRAELVKPSRSRDNYRFYDLISNRVPSDF</sequence>
<dbReference type="EC" id="3.2.1.-" evidence="4"/>
<dbReference type="Gene3D" id="2.60.40.1180">
    <property type="entry name" value="Golgi alpha-mannosidase II"/>
    <property type="match status" value="1"/>
</dbReference>
<dbReference type="SUPFAM" id="SSF51011">
    <property type="entry name" value="Glycosyl hydrolase domain"/>
    <property type="match status" value="1"/>
</dbReference>
<dbReference type="GO" id="GO:0016139">
    <property type="term" value="P:glycoside catabolic process"/>
    <property type="evidence" value="ECO:0007669"/>
    <property type="project" value="TreeGrafter"/>
</dbReference>
<evidence type="ECO:0000256" key="2">
    <source>
        <dbReference type="ARBA" id="ARBA00022801"/>
    </source>
</evidence>
<dbReference type="InterPro" id="IPR013780">
    <property type="entry name" value="Glyco_hydro_b"/>
</dbReference>
<dbReference type="GO" id="GO:0004557">
    <property type="term" value="F:alpha-galactosidase activity"/>
    <property type="evidence" value="ECO:0007669"/>
    <property type="project" value="TreeGrafter"/>
</dbReference>
<evidence type="ECO:0000256" key="4">
    <source>
        <dbReference type="RuleBase" id="RU361168"/>
    </source>
</evidence>
<accession>A0A0N4YLG7</accession>
<comment type="subunit">
    <text evidence="4">Homodimer.</text>
</comment>
<evidence type="ECO:0000256" key="3">
    <source>
        <dbReference type="ARBA" id="ARBA00023295"/>
    </source>
</evidence>
<dbReference type="PANTHER" id="PTHR11452">
    <property type="entry name" value="ALPHA-GALACTOSIDASE/ALPHA-N-ACETYLGALACTOSAMINIDASE"/>
    <property type="match status" value="1"/>
</dbReference>
<dbReference type="WBParaSite" id="NBR_0001795601-mRNA-1">
    <property type="protein sequence ID" value="NBR_0001795601-mRNA-1"/>
    <property type="gene ID" value="NBR_0001795601"/>
</dbReference>
<name>A0A0N4YLG7_NIPBR</name>
<comment type="similarity">
    <text evidence="1 4">Belongs to the glycosyl hydrolase 27 family.</text>
</comment>
<proteinExistence type="inferred from homology"/>
<dbReference type="Gene3D" id="3.20.20.70">
    <property type="entry name" value="Aldolase class I"/>
    <property type="match status" value="1"/>
</dbReference>
<dbReference type="InterPro" id="IPR002241">
    <property type="entry name" value="Glyco_hydro_27"/>
</dbReference>
<dbReference type="InterPro" id="IPR013785">
    <property type="entry name" value="Aldolase_TIM"/>
</dbReference>
<dbReference type="InterPro" id="IPR017853">
    <property type="entry name" value="GH"/>
</dbReference>
<dbReference type="GO" id="GO:0009311">
    <property type="term" value="P:oligosaccharide metabolic process"/>
    <property type="evidence" value="ECO:0007669"/>
    <property type="project" value="TreeGrafter"/>
</dbReference>
<keyword evidence="2 4" id="KW-0378">Hydrolase</keyword>
<protein>
    <recommendedName>
        <fullName evidence="4">Alpha-galactosidase</fullName>
        <ecNumber evidence="4">3.2.1.-</ecNumber>
    </recommendedName>
</protein>
<reference evidence="5" key="1">
    <citation type="submission" date="2017-02" db="UniProtKB">
        <authorList>
            <consortium name="WormBaseParasite"/>
        </authorList>
    </citation>
    <scope>IDENTIFICATION</scope>
</reference>
<dbReference type="OMA" id="MSIWSAP"/>
<evidence type="ECO:0000256" key="1">
    <source>
        <dbReference type="ARBA" id="ARBA00009743"/>
    </source>
</evidence>
<keyword evidence="4" id="KW-1015">Disulfide bond</keyword>
<dbReference type="PRINTS" id="PR00740">
    <property type="entry name" value="GLHYDRLASE27"/>
</dbReference>
<evidence type="ECO:0000313" key="5">
    <source>
        <dbReference type="WBParaSite" id="NBR_0001795601-mRNA-1"/>
    </source>
</evidence>
<dbReference type="PANTHER" id="PTHR11452:SF83">
    <property type="entry name" value="ALPHA-GALACTOSIDASE"/>
    <property type="match status" value="1"/>
</dbReference>
<organism evidence="5">
    <name type="scientific">Nippostrongylus brasiliensis</name>
    <name type="common">Rat hookworm</name>
    <dbReference type="NCBI Taxonomy" id="27835"/>
    <lineage>
        <taxon>Eukaryota</taxon>
        <taxon>Metazoa</taxon>
        <taxon>Ecdysozoa</taxon>
        <taxon>Nematoda</taxon>
        <taxon>Chromadorea</taxon>
        <taxon>Rhabditida</taxon>
        <taxon>Rhabditina</taxon>
        <taxon>Rhabditomorpha</taxon>
        <taxon>Strongyloidea</taxon>
        <taxon>Heligmosomidae</taxon>
        <taxon>Nippostrongylus</taxon>
    </lineage>
</organism>
<dbReference type="SUPFAM" id="SSF51445">
    <property type="entry name" value="(Trans)glycosidases"/>
    <property type="match status" value="1"/>
</dbReference>
<dbReference type="AlphaFoldDB" id="A0A0N4YLG7"/>
<dbReference type="GO" id="GO:0005737">
    <property type="term" value="C:cytoplasm"/>
    <property type="evidence" value="ECO:0007669"/>
    <property type="project" value="TreeGrafter"/>
</dbReference>
<keyword evidence="3 4" id="KW-0326">Glycosidase</keyword>